<dbReference type="Proteomes" id="UP001151760">
    <property type="component" value="Unassembled WGS sequence"/>
</dbReference>
<keyword evidence="3" id="KW-1185">Reference proteome</keyword>
<name>A0ABQ5CCI5_9ASTR</name>
<evidence type="ECO:0000256" key="1">
    <source>
        <dbReference type="SAM" id="Phobius"/>
    </source>
</evidence>
<gene>
    <name evidence="2" type="ORF">Tco_0893714</name>
</gene>
<reference evidence="2" key="1">
    <citation type="journal article" date="2022" name="Int. J. Mol. Sci.">
        <title>Draft Genome of Tanacetum Coccineum: Genomic Comparison of Closely Related Tanacetum-Family Plants.</title>
        <authorList>
            <person name="Yamashiro T."/>
            <person name="Shiraishi A."/>
            <person name="Nakayama K."/>
            <person name="Satake H."/>
        </authorList>
    </citation>
    <scope>NUCLEOTIDE SEQUENCE</scope>
</reference>
<sequence length="70" mass="8325">MNYEVAPQVVFRCVVVILRCATLWIYWIRGDDEVELTDEESSDDMDEVFEVFRIDTNLFDFETSMCKAFE</sequence>
<feature type="transmembrane region" description="Helical" evidence="1">
    <location>
        <begin position="9"/>
        <end position="28"/>
    </location>
</feature>
<keyword evidence="1" id="KW-0812">Transmembrane</keyword>
<accession>A0ABQ5CCI5</accession>
<evidence type="ECO:0000313" key="3">
    <source>
        <dbReference type="Proteomes" id="UP001151760"/>
    </source>
</evidence>
<comment type="caution">
    <text evidence="2">The sequence shown here is derived from an EMBL/GenBank/DDBJ whole genome shotgun (WGS) entry which is preliminary data.</text>
</comment>
<protein>
    <submittedName>
        <fullName evidence="2">Uncharacterized protein</fullName>
    </submittedName>
</protein>
<reference evidence="2" key="2">
    <citation type="submission" date="2022-01" db="EMBL/GenBank/DDBJ databases">
        <authorList>
            <person name="Yamashiro T."/>
            <person name="Shiraishi A."/>
            <person name="Satake H."/>
            <person name="Nakayama K."/>
        </authorList>
    </citation>
    <scope>NUCLEOTIDE SEQUENCE</scope>
</reference>
<organism evidence="2 3">
    <name type="scientific">Tanacetum coccineum</name>
    <dbReference type="NCBI Taxonomy" id="301880"/>
    <lineage>
        <taxon>Eukaryota</taxon>
        <taxon>Viridiplantae</taxon>
        <taxon>Streptophyta</taxon>
        <taxon>Embryophyta</taxon>
        <taxon>Tracheophyta</taxon>
        <taxon>Spermatophyta</taxon>
        <taxon>Magnoliopsida</taxon>
        <taxon>eudicotyledons</taxon>
        <taxon>Gunneridae</taxon>
        <taxon>Pentapetalae</taxon>
        <taxon>asterids</taxon>
        <taxon>campanulids</taxon>
        <taxon>Asterales</taxon>
        <taxon>Asteraceae</taxon>
        <taxon>Asteroideae</taxon>
        <taxon>Anthemideae</taxon>
        <taxon>Anthemidinae</taxon>
        <taxon>Tanacetum</taxon>
    </lineage>
</organism>
<proteinExistence type="predicted"/>
<keyword evidence="1" id="KW-1133">Transmembrane helix</keyword>
<dbReference type="EMBL" id="BQNB010014082">
    <property type="protein sequence ID" value="GJT23777.1"/>
    <property type="molecule type" value="Genomic_DNA"/>
</dbReference>
<keyword evidence="1" id="KW-0472">Membrane</keyword>
<evidence type="ECO:0000313" key="2">
    <source>
        <dbReference type="EMBL" id="GJT23777.1"/>
    </source>
</evidence>